<protein>
    <submittedName>
        <fullName evidence="6">Serine carboxypeptidase S28-domain-containing protein</fullName>
    </submittedName>
</protein>
<dbReference type="PANTHER" id="PTHR11010:SF23">
    <property type="entry name" value="SERINE PEPTIDASE"/>
    <property type="match status" value="1"/>
</dbReference>
<dbReference type="InterPro" id="IPR008758">
    <property type="entry name" value="Peptidase_S28"/>
</dbReference>
<reference evidence="6" key="1">
    <citation type="journal article" date="2022" name="New Phytol.">
        <title>Evolutionary transition to the ectomycorrhizal habit in the genomes of a hyperdiverse lineage of mushroom-forming fungi.</title>
        <authorList>
            <person name="Looney B."/>
            <person name="Miyauchi S."/>
            <person name="Morin E."/>
            <person name="Drula E."/>
            <person name="Courty P.E."/>
            <person name="Kohler A."/>
            <person name="Kuo A."/>
            <person name="LaButti K."/>
            <person name="Pangilinan J."/>
            <person name="Lipzen A."/>
            <person name="Riley R."/>
            <person name="Andreopoulos W."/>
            <person name="He G."/>
            <person name="Johnson J."/>
            <person name="Nolan M."/>
            <person name="Tritt A."/>
            <person name="Barry K.W."/>
            <person name="Grigoriev I.V."/>
            <person name="Nagy L.G."/>
            <person name="Hibbett D."/>
            <person name="Henrissat B."/>
            <person name="Matheny P.B."/>
            <person name="Labbe J."/>
            <person name="Martin F.M."/>
        </authorList>
    </citation>
    <scope>NUCLEOTIDE SEQUENCE</scope>
    <source>
        <strain evidence="6">BPL690</strain>
    </source>
</reference>
<keyword evidence="7" id="KW-1185">Reference proteome</keyword>
<keyword evidence="5" id="KW-0325">Glycoprotein</keyword>
<evidence type="ECO:0000256" key="3">
    <source>
        <dbReference type="ARBA" id="ARBA00022729"/>
    </source>
</evidence>
<keyword evidence="2" id="KW-0645">Protease</keyword>
<evidence type="ECO:0000256" key="2">
    <source>
        <dbReference type="ARBA" id="ARBA00022670"/>
    </source>
</evidence>
<dbReference type="Gene3D" id="3.40.50.1820">
    <property type="entry name" value="alpha/beta hydrolase"/>
    <property type="match status" value="1"/>
</dbReference>
<dbReference type="GO" id="GO:0070008">
    <property type="term" value="F:serine-type exopeptidase activity"/>
    <property type="evidence" value="ECO:0007669"/>
    <property type="project" value="InterPro"/>
</dbReference>
<dbReference type="PANTHER" id="PTHR11010">
    <property type="entry name" value="PROTEASE S28 PRO-X CARBOXYPEPTIDASE-RELATED"/>
    <property type="match status" value="1"/>
</dbReference>
<proteinExistence type="inferred from homology"/>
<sequence length="161" mass="17868">MLRTCLFHNREGMCIGVDGFSATECVPVNALDVDAVFQFIDHNNTSLGTFDQRYWASWEFYKPGGPIILMTPGESNADGFTGYLTNRTVNGQIAQQEKGAAIMLEHRFFGLSNPYPDLSVASFKYHTIQRAIDDLEYLANNVVLPFPGGDKISPADAPWVL</sequence>
<evidence type="ECO:0000256" key="1">
    <source>
        <dbReference type="ARBA" id="ARBA00011079"/>
    </source>
</evidence>
<comment type="similarity">
    <text evidence="1">Belongs to the peptidase S28 family.</text>
</comment>
<name>A0AAD4QG90_9AGAM</name>
<dbReference type="InterPro" id="IPR029058">
    <property type="entry name" value="AB_hydrolase_fold"/>
</dbReference>
<keyword evidence="4" id="KW-0378">Hydrolase</keyword>
<dbReference type="EMBL" id="WTXG01000102">
    <property type="protein sequence ID" value="KAI0293156.1"/>
    <property type="molecule type" value="Genomic_DNA"/>
</dbReference>
<evidence type="ECO:0000313" key="6">
    <source>
        <dbReference type="EMBL" id="KAI0293156.1"/>
    </source>
</evidence>
<dbReference type="Pfam" id="PF05577">
    <property type="entry name" value="Peptidase_S28"/>
    <property type="match status" value="1"/>
</dbReference>
<evidence type="ECO:0000256" key="4">
    <source>
        <dbReference type="ARBA" id="ARBA00022801"/>
    </source>
</evidence>
<dbReference type="AlphaFoldDB" id="A0AAD4QG90"/>
<dbReference type="Proteomes" id="UP001203297">
    <property type="component" value="Unassembled WGS sequence"/>
</dbReference>
<evidence type="ECO:0000256" key="5">
    <source>
        <dbReference type="ARBA" id="ARBA00023180"/>
    </source>
</evidence>
<evidence type="ECO:0000313" key="7">
    <source>
        <dbReference type="Proteomes" id="UP001203297"/>
    </source>
</evidence>
<comment type="caution">
    <text evidence="6">The sequence shown here is derived from an EMBL/GenBank/DDBJ whole genome shotgun (WGS) entry which is preliminary data.</text>
</comment>
<keyword evidence="6" id="KW-0121">Carboxypeptidase</keyword>
<dbReference type="GO" id="GO:0008239">
    <property type="term" value="F:dipeptidyl-peptidase activity"/>
    <property type="evidence" value="ECO:0007669"/>
    <property type="project" value="TreeGrafter"/>
</dbReference>
<accession>A0AAD4QG90</accession>
<organism evidence="6 7">
    <name type="scientific">Multifurca ochricompacta</name>
    <dbReference type="NCBI Taxonomy" id="376703"/>
    <lineage>
        <taxon>Eukaryota</taxon>
        <taxon>Fungi</taxon>
        <taxon>Dikarya</taxon>
        <taxon>Basidiomycota</taxon>
        <taxon>Agaricomycotina</taxon>
        <taxon>Agaricomycetes</taxon>
        <taxon>Russulales</taxon>
        <taxon>Russulaceae</taxon>
        <taxon>Multifurca</taxon>
    </lineage>
</organism>
<dbReference type="GO" id="GO:0004180">
    <property type="term" value="F:carboxypeptidase activity"/>
    <property type="evidence" value="ECO:0007669"/>
    <property type="project" value="UniProtKB-KW"/>
</dbReference>
<dbReference type="GO" id="GO:0006508">
    <property type="term" value="P:proteolysis"/>
    <property type="evidence" value="ECO:0007669"/>
    <property type="project" value="UniProtKB-KW"/>
</dbReference>
<keyword evidence="3" id="KW-0732">Signal</keyword>
<gene>
    <name evidence="6" type="ORF">B0F90DRAFT_1822329</name>
</gene>